<name>A0A8C2W3Y1_CHILA</name>
<proteinExistence type="predicted"/>
<dbReference type="InterPro" id="IPR015631">
    <property type="entry name" value="CD2/SLAM_rcpt"/>
</dbReference>
<dbReference type="OrthoDB" id="9835793at2759"/>
<dbReference type="GO" id="GO:0048018">
    <property type="term" value="F:receptor ligand activity"/>
    <property type="evidence" value="ECO:0007669"/>
    <property type="project" value="Ensembl"/>
</dbReference>
<dbReference type="GeneTree" id="ENSGT01030000234540"/>
<feature type="chain" id="PRO_5034444128" evidence="6">
    <location>
        <begin position="24"/>
        <end position="242"/>
    </location>
</feature>
<dbReference type="CTD" id="962"/>
<dbReference type="InterPro" id="IPR007110">
    <property type="entry name" value="Ig-like_dom"/>
</dbReference>
<feature type="signal peptide" evidence="6">
    <location>
        <begin position="1"/>
        <end position="23"/>
    </location>
</feature>
<evidence type="ECO:0000256" key="2">
    <source>
        <dbReference type="ARBA" id="ARBA00022729"/>
    </source>
</evidence>
<dbReference type="GO" id="GO:0030101">
    <property type="term" value="P:natural killer cell activation"/>
    <property type="evidence" value="ECO:0007669"/>
    <property type="project" value="Ensembl"/>
</dbReference>
<dbReference type="SUPFAM" id="SSF48726">
    <property type="entry name" value="Immunoglobulin"/>
    <property type="match status" value="2"/>
</dbReference>
<evidence type="ECO:0000256" key="1">
    <source>
        <dbReference type="ARBA" id="ARBA00004370"/>
    </source>
</evidence>
<dbReference type="Proteomes" id="UP000694398">
    <property type="component" value="Unassembled WGS sequence"/>
</dbReference>
<keyword evidence="9" id="KW-1185">Reference proteome</keyword>
<dbReference type="Gene3D" id="2.60.40.10">
    <property type="entry name" value="Immunoglobulins"/>
    <property type="match status" value="2"/>
</dbReference>
<dbReference type="GO" id="GO:0042110">
    <property type="term" value="P:T cell activation"/>
    <property type="evidence" value="ECO:0007669"/>
    <property type="project" value="Ensembl"/>
</dbReference>
<sequence>MCSRKWEWCSALELLLLPFLVTGIPDHSEKITSVSGNNVTLQSSKKLLGNYTHSTWFYTTNQKIVEWDSSDVNYFNTRFKHRVRLDPRSTALHIYNVQKEDSSTYLLRVSNEGGSEYEINIILEVFDPVPEFLIELKEVKKVGDNCYLNLSCEIQNQSVDYVWYTDSGIFPNGHKRSVLEVNLTSSHKQSTFYTCQVSNPVSSQNDTVYFRPPCTLVRSSGVMNIINWLVTLIPIIPVLLLT</sequence>
<dbReference type="GeneID" id="102020104"/>
<feature type="domain" description="Ig-like" evidence="7">
    <location>
        <begin position="130"/>
        <end position="209"/>
    </location>
</feature>
<evidence type="ECO:0000313" key="9">
    <source>
        <dbReference type="Proteomes" id="UP000694398"/>
    </source>
</evidence>
<dbReference type="AlphaFoldDB" id="A0A8C2W3Y1"/>
<evidence type="ECO:0000259" key="7">
    <source>
        <dbReference type="PROSITE" id="PS50835"/>
    </source>
</evidence>
<reference evidence="8" key="2">
    <citation type="submission" date="2025-09" db="UniProtKB">
        <authorList>
            <consortium name="Ensembl"/>
        </authorList>
    </citation>
    <scope>IDENTIFICATION</scope>
</reference>
<dbReference type="InterPro" id="IPR024303">
    <property type="entry name" value="NK_rcpt_2B4_Ig_dom"/>
</dbReference>
<dbReference type="Pfam" id="PF13895">
    <property type="entry name" value="Ig_2"/>
    <property type="match status" value="1"/>
</dbReference>
<reference evidence="8" key="1">
    <citation type="submission" date="2025-08" db="UniProtKB">
        <authorList>
            <consortium name="Ensembl"/>
        </authorList>
    </citation>
    <scope>IDENTIFICATION</scope>
</reference>
<dbReference type="OMA" id="YFNTKFK"/>
<dbReference type="Ensembl" id="ENSCLAT00000023058.1">
    <property type="protein sequence ID" value="ENSCLAP00000022847.1"/>
    <property type="gene ID" value="ENSCLAG00000015671.1"/>
</dbReference>
<evidence type="ECO:0000256" key="5">
    <source>
        <dbReference type="SAM" id="Phobius"/>
    </source>
</evidence>
<dbReference type="SMART" id="SM00409">
    <property type="entry name" value="IG"/>
    <property type="match status" value="2"/>
</dbReference>
<dbReference type="PANTHER" id="PTHR12080">
    <property type="entry name" value="SIGNALING LYMPHOCYTIC ACTIVATION MOLECULE"/>
    <property type="match status" value="1"/>
</dbReference>
<accession>A0A8C2W3Y1</accession>
<dbReference type="PANTHER" id="PTHR12080:SF134">
    <property type="entry name" value="CD48 ANTIGEN"/>
    <property type="match status" value="1"/>
</dbReference>
<dbReference type="InterPro" id="IPR013783">
    <property type="entry name" value="Ig-like_fold"/>
</dbReference>
<gene>
    <name evidence="8" type="primary">CD48</name>
</gene>
<protein>
    <submittedName>
        <fullName evidence="8">CD48 molecule</fullName>
    </submittedName>
</protein>
<keyword evidence="2 6" id="KW-0732">Signal</keyword>
<dbReference type="GO" id="GO:0045121">
    <property type="term" value="C:membrane raft"/>
    <property type="evidence" value="ECO:0007669"/>
    <property type="project" value="Ensembl"/>
</dbReference>
<dbReference type="PROSITE" id="PS50835">
    <property type="entry name" value="IG_LIKE"/>
    <property type="match status" value="1"/>
</dbReference>
<keyword evidence="5" id="KW-0812">Transmembrane</keyword>
<dbReference type="InterPro" id="IPR036179">
    <property type="entry name" value="Ig-like_dom_sf"/>
</dbReference>
<comment type="subcellular location">
    <subcellularLocation>
        <location evidence="1">Membrane</location>
    </subcellularLocation>
</comment>
<dbReference type="Pfam" id="PF11465">
    <property type="entry name" value="Receptor_2B4"/>
    <property type="match status" value="1"/>
</dbReference>
<keyword evidence="5" id="KW-1133">Transmembrane helix</keyword>
<evidence type="ECO:0000256" key="6">
    <source>
        <dbReference type="SAM" id="SignalP"/>
    </source>
</evidence>
<keyword evidence="3 5" id="KW-0472">Membrane</keyword>
<feature type="transmembrane region" description="Helical" evidence="5">
    <location>
        <begin position="221"/>
        <end position="241"/>
    </location>
</feature>
<dbReference type="GO" id="GO:0009897">
    <property type="term" value="C:external side of plasma membrane"/>
    <property type="evidence" value="ECO:0007669"/>
    <property type="project" value="Ensembl"/>
</dbReference>
<evidence type="ECO:0000256" key="3">
    <source>
        <dbReference type="ARBA" id="ARBA00023136"/>
    </source>
</evidence>
<evidence type="ECO:0000313" key="8">
    <source>
        <dbReference type="Ensembl" id="ENSCLAP00000022847.1"/>
    </source>
</evidence>
<dbReference type="RefSeq" id="XP_005400273.1">
    <property type="nucleotide sequence ID" value="XM_005400216.2"/>
</dbReference>
<organism evidence="8 9">
    <name type="scientific">Chinchilla lanigera</name>
    <name type="common">Long-tailed chinchilla</name>
    <name type="synonym">Chinchilla villidera</name>
    <dbReference type="NCBI Taxonomy" id="34839"/>
    <lineage>
        <taxon>Eukaryota</taxon>
        <taxon>Metazoa</taxon>
        <taxon>Chordata</taxon>
        <taxon>Craniata</taxon>
        <taxon>Vertebrata</taxon>
        <taxon>Euteleostomi</taxon>
        <taxon>Mammalia</taxon>
        <taxon>Eutheria</taxon>
        <taxon>Euarchontoglires</taxon>
        <taxon>Glires</taxon>
        <taxon>Rodentia</taxon>
        <taxon>Hystricomorpha</taxon>
        <taxon>Chinchillidae</taxon>
        <taxon>Chinchilla</taxon>
    </lineage>
</organism>
<keyword evidence="4" id="KW-0325">Glycoprotein</keyword>
<evidence type="ECO:0000256" key="4">
    <source>
        <dbReference type="ARBA" id="ARBA00023180"/>
    </source>
</evidence>
<dbReference type="InterPro" id="IPR003599">
    <property type="entry name" value="Ig_sub"/>
</dbReference>